<name>A0A061ECV9_THECC</name>
<evidence type="ECO:0000313" key="1">
    <source>
        <dbReference type="EMBL" id="EOY00114.1"/>
    </source>
</evidence>
<dbReference type="EMBL" id="CM001880">
    <property type="protein sequence ID" value="EOY00114.1"/>
    <property type="molecule type" value="Genomic_DNA"/>
</dbReference>
<sequence>MLARVAVIKSSQQPSTEDLINKTMLKIKQRKKQKDTKTWSLLDPNAQFNYFNSIFNQANKQKEGSITVEESQG</sequence>
<dbReference type="InParanoid" id="A0A061ECV9"/>
<evidence type="ECO:0000313" key="2">
    <source>
        <dbReference type="Proteomes" id="UP000026915"/>
    </source>
</evidence>
<dbReference type="AlphaFoldDB" id="A0A061ECV9"/>
<protein>
    <submittedName>
        <fullName evidence="1">Uncharacterized protein</fullName>
    </submittedName>
</protein>
<proteinExistence type="predicted"/>
<accession>A0A061ECV9</accession>
<gene>
    <name evidence="1" type="ORF">TCM_009633</name>
</gene>
<dbReference type="HOGENOM" id="CLU_2709812_0_0_1"/>
<dbReference type="Gramene" id="EOY00114">
    <property type="protein sequence ID" value="EOY00114"/>
    <property type="gene ID" value="TCM_009633"/>
</dbReference>
<keyword evidence="2" id="KW-1185">Reference proteome</keyword>
<reference evidence="1 2" key="1">
    <citation type="journal article" date="2013" name="Genome Biol.">
        <title>The genome sequence of the most widely cultivated cacao type and its use to identify candidate genes regulating pod color.</title>
        <authorList>
            <person name="Motamayor J.C."/>
            <person name="Mockaitis K."/>
            <person name="Schmutz J."/>
            <person name="Haiminen N."/>
            <person name="Iii D.L."/>
            <person name="Cornejo O."/>
            <person name="Findley S.D."/>
            <person name="Zheng P."/>
            <person name="Utro F."/>
            <person name="Royaert S."/>
            <person name="Saski C."/>
            <person name="Jenkins J."/>
            <person name="Podicheti R."/>
            <person name="Zhao M."/>
            <person name="Scheffler B.E."/>
            <person name="Stack J.C."/>
            <person name="Feltus F.A."/>
            <person name="Mustiga G.M."/>
            <person name="Amores F."/>
            <person name="Phillips W."/>
            <person name="Marelli J.P."/>
            <person name="May G.D."/>
            <person name="Shapiro H."/>
            <person name="Ma J."/>
            <person name="Bustamante C.D."/>
            <person name="Schnell R.J."/>
            <person name="Main D."/>
            <person name="Gilbert D."/>
            <person name="Parida L."/>
            <person name="Kuhn D.N."/>
        </authorList>
    </citation>
    <scope>NUCLEOTIDE SEQUENCE [LARGE SCALE GENOMIC DNA]</scope>
    <source>
        <strain evidence="2">cv. Matina 1-6</strain>
    </source>
</reference>
<organism evidence="1 2">
    <name type="scientific">Theobroma cacao</name>
    <name type="common">Cacao</name>
    <name type="synonym">Cocoa</name>
    <dbReference type="NCBI Taxonomy" id="3641"/>
    <lineage>
        <taxon>Eukaryota</taxon>
        <taxon>Viridiplantae</taxon>
        <taxon>Streptophyta</taxon>
        <taxon>Embryophyta</taxon>
        <taxon>Tracheophyta</taxon>
        <taxon>Spermatophyta</taxon>
        <taxon>Magnoliopsida</taxon>
        <taxon>eudicotyledons</taxon>
        <taxon>Gunneridae</taxon>
        <taxon>Pentapetalae</taxon>
        <taxon>rosids</taxon>
        <taxon>malvids</taxon>
        <taxon>Malvales</taxon>
        <taxon>Malvaceae</taxon>
        <taxon>Byttnerioideae</taxon>
        <taxon>Theobroma</taxon>
    </lineage>
</organism>
<dbReference type="Proteomes" id="UP000026915">
    <property type="component" value="Chromosome 2"/>
</dbReference>